<dbReference type="Pfam" id="PF13563">
    <property type="entry name" value="2_5_RNA_ligase2"/>
    <property type="match status" value="1"/>
</dbReference>
<dbReference type="Gene3D" id="3.90.1140.10">
    <property type="entry name" value="Cyclic phosphodiesterase"/>
    <property type="match status" value="1"/>
</dbReference>
<name>A0ABS9BNW1_9BACT</name>
<dbReference type="InterPro" id="IPR050580">
    <property type="entry name" value="2H_phosphoesterase_YjcG-like"/>
</dbReference>
<accession>A0ABS9BNW1</accession>
<organism evidence="1 2">
    <name type="scientific">Mariniradius sediminis</name>
    <dbReference type="NCBI Taxonomy" id="2909237"/>
    <lineage>
        <taxon>Bacteria</taxon>
        <taxon>Pseudomonadati</taxon>
        <taxon>Bacteroidota</taxon>
        <taxon>Cytophagia</taxon>
        <taxon>Cytophagales</taxon>
        <taxon>Cyclobacteriaceae</taxon>
        <taxon>Mariniradius</taxon>
    </lineage>
</organism>
<dbReference type="PANTHER" id="PTHR40037:SF1">
    <property type="entry name" value="PHOSPHOESTERASE SAOUHSC_00951-RELATED"/>
    <property type="match status" value="1"/>
</dbReference>
<evidence type="ECO:0000313" key="2">
    <source>
        <dbReference type="Proteomes" id="UP001201449"/>
    </source>
</evidence>
<proteinExistence type="predicted"/>
<evidence type="ECO:0000313" key="1">
    <source>
        <dbReference type="EMBL" id="MCF1749743.1"/>
    </source>
</evidence>
<dbReference type="Proteomes" id="UP001201449">
    <property type="component" value="Unassembled WGS sequence"/>
</dbReference>
<dbReference type="EMBL" id="JAKEVZ010000001">
    <property type="protein sequence ID" value="MCF1749743.1"/>
    <property type="molecule type" value="Genomic_DNA"/>
</dbReference>
<dbReference type="GO" id="GO:0016874">
    <property type="term" value="F:ligase activity"/>
    <property type="evidence" value="ECO:0007669"/>
    <property type="project" value="UniProtKB-KW"/>
</dbReference>
<sequence>MAKTISKYFLALVPVGPLQEQATALKLQLKEKFNLKYALKSPAHVTIKMPFHWNEAKEDELAQRLGTFFEAFGPIDLEFSGFDRFGKRVLFIAPQPNSALSALQSALSGFCRSTLKLEEELSDKAFHPHMTIAFKDTKPQRFDDYWSYVKAQPFQAHYQFTDVALLKKTENRWEVVRRIGLGA</sequence>
<reference evidence="1 2" key="1">
    <citation type="submission" date="2022-01" db="EMBL/GenBank/DDBJ databases">
        <title>Mariniradius saccharolyticus sp. nov., isolated from sediment of a river.</title>
        <authorList>
            <person name="Liu H."/>
        </authorList>
    </citation>
    <scope>NUCLEOTIDE SEQUENCE [LARGE SCALE GENOMIC DNA]</scope>
    <source>
        <strain evidence="1 2">RY-2</strain>
    </source>
</reference>
<protein>
    <submittedName>
        <fullName evidence="1">2'-5' RNA ligase family protein</fullName>
    </submittedName>
</protein>
<dbReference type="PANTHER" id="PTHR40037">
    <property type="entry name" value="PHOSPHOESTERASE YJCG-RELATED"/>
    <property type="match status" value="1"/>
</dbReference>
<dbReference type="InterPro" id="IPR009097">
    <property type="entry name" value="Cyclic_Pdiesterase"/>
</dbReference>
<comment type="caution">
    <text evidence="1">The sequence shown here is derived from an EMBL/GenBank/DDBJ whole genome shotgun (WGS) entry which is preliminary data.</text>
</comment>
<dbReference type="SUPFAM" id="SSF55144">
    <property type="entry name" value="LigT-like"/>
    <property type="match status" value="1"/>
</dbReference>
<keyword evidence="1" id="KW-0436">Ligase</keyword>
<keyword evidence="2" id="KW-1185">Reference proteome</keyword>
<dbReference type="RefSeq" id="WP_234859900.1">
    <property type="nucleotide sequence ID" value="NZ_JAKEVZ010000001.1"/>
</dbReference>
<gene>
    <name evidence="1" type="ORF">L0U89_01565</name>
</gene>